<evidence type="ECO:0000256" key="6">
    <source>
        <dbReference type="ARBA" id="ARBA00022777"/>
    </source>
</evidence>
<organism evidence="10 11">
    <name type="scientific">Caulobacter segnis</name>
    <dbReference type="NCBI Taxonomy" id="88688"/>
    <lineage>
        <taxon>Bacteria</taxon>
        <taxon>Pseudomonadati</taxon>
        <taxon>Pseudomonadota</taxon>
        <taxon>Alphaproteobacteria</taxon>
        <taxon>Caulobacterales</taxon>
        <taxon>Caulobacteraceae</taxon>
        <taxon>Caulobacter</taxon>
    </lineage>
</organism>
<keyword evidence="3" id="KW-0597">Phosphoprotein</keyword>
<dbReference type="EMBL" id="QFQZ01000114">
    <property type="protein sequence ID" value="PZR30775.1"/>
    <property type="molecule type" value="Genomic_DNA"/>
</dbReference>
<dbReference type="RefSeq" id="WP_304282706.1">
    <property type="nucleotide sequence ID" value="NZ_QFQZ01000114.1"/>
</dbReference>
<dbReference type="GO" id="GO:0005524">
    <property type="term" value="F:ATP binding"/>
    <property type="evidence" value="ECO:0007669"/>
    <property type="project" value="UniProtKB-KW"/>
</dbReference>
<dbReference type="PROSITE" id="PS50109">
    <property type="entry name" value="HIS_KIN"/>
    <property type="match status" value="1"/>
</dbReference>
<dbReference type="SUPFAM" id="SSF55874">
    <property type="entry name" value="ATPase domain of HSP90 chaperone/DNA topoisomerase II/histidine kinase"/>
    <property type="match status" value="1"/>
</dbReference>
<gene>
    <name evidence="10" type="ORF">DI526_21595</name>
</gene>
<keyword evidence="8" id="KW-0902">Two-component regulatory system</keyword>
<dbReference type="Pfam" id="PF02518">
    <property type="entry name" value="HATPase_c"/>
    <property type="match status" value="1"/>
</dbReference>
<dbReference type="SUPFAM" id="SSF47384">
    <property type="entry name" value="Homodimeric domain of signal transducing histidine kinase"/>
    <property type="match status" value="1"/>
</dbReference>
<accession>A0A2W5V629</accession>
<evidence type="ECO:0000256" key="4">
    <source>
        <dbReference type="ARBA" id="ARBA00022679"/>
    </source>
</evidence>
<dbReference type="InterPro" id="IPR036890">
    <property type="entry name" value="HATPase_C_sf"/>
</dbReference>
<dbReference type="EC" id="2.7.13.3" evidence="2"/>
<dbReference type="Gene3D" id="3.30.565.10">
    <property type="entry name" value="Histidine kinase-like ATPase, C-terminal domain"/>
    <property type="match status" value="1"/>
</dbReference>
<evidence type="ECO:0000256" key="5">
    <source>
        <dbReference type="ARBA" id="ARBA00022741"/>
    </source>
</evidence>
<dbReference type="InterPro" id="IPR000014">
    <property type="entry name" value="PAS"/>
</dbReference>
<evidence type="ECO:0000256" key="8">
    <source>
        <dbReference type="ARBA" id="ARBA00023012"/>
    </source>
</evidence>
<keyword evidence="4" id="KW-0808">Transferase</keyword>
<dbReference type="PANTHER" id="PTHR43065">
    <property type="entry name" value="SENSOR HISTIDINE KINASE"/>
    <property type="match status" value="1"/>
</dbReference>
<reference evidence="10 11" key="1">
    <citation type="submission" date="2017-08" db="EMBL/GenBank/DDBJ databases">
        <title>Infants hospitalized years apart are colonized by the same room-sourced microbial strains.</title>
        <authorList>
            <person name="Brooks B."/>
            <person name="Olm M.R."/>
            <person name="Firek B.A."/>
            <person name="Baker R."/>
            <person name="Thomas B.C."/>
            <person name="Morowitz M.J."/>
            <person name="Banfield J.F."/>
        </authorList>
    </citation>
    <scope>NUCLEOTIDE SEQUENCE [LARGE SCALE GENOMIC DNA]</scope>
    <source>
        <strain evidence="10">S2_003_000_R2_4</strain>
    </source>
</reference>
<dbReference type="Pfam" id="PF00512">
    <property type="entry name" value="HisKA"/>
    <property type="match status" value="1"/>
</dbReference>
<name>A0A2W5V629_9CAUL</name>
<dbReference type="InterPro" id="IPR003661">
    <property type="entry name" value="HisK_dim/P_dom"/>
</dbReference>
<dbReference type="Gene3D" id="3.30.450.20">
    <property type="entry name" value="PAS domain"/>
    <property type="match status" value="1"/>
</dbReference>
<dbReference type="InterPro" id="IPR005467">
    <property type="entry name" value="His_kinase_dom"/>
</dbReference>
<dbReference type="InterPro" id="IPR035965">
    <property type="entry name" value="PAS-like_dom_sf"/>
</dbReference>
<dbReference type="AlphaFoldDB" id="A0A2W5V629"/>
<feature type="domain" description="Histidine kinase" evidence="9">
    <location>
        <begin position="143"/>
        <end position="364"/>
    </location>
</feature>
<evidence type="ECO:0000259" key="9">
    <source>
        <dbReference type="PROSITE" id="PS50109"/>
    </source>
</evidence>
<keyword evidence="5" id="KW-0547">Nucleotide-binding</keyword>
<dbReference type="PANTHER" id="PTHR43065:SF10">
    <property type="entry name" value="PEROXIDE STRESS-ACTIVATED HISTIDINE KINASE MAK3"/>
    <property type="match status" value="1"/>
</dbReference>
<dbReference type="SMART" id="SM00387">
    <property type="entry name" value="HATPase_c"/>
    <property type="match status" value="1"/>
</dbReference>
<evidence type="ECO:0000313" key="11">
    <source>
        <dbReference type="Proteomes" id="UP000249393"/>
    </source>
</evidence>
<evidence type="ECO:0000256" key="2">
    <source>
        <dbReference type="ARBA" id="ARBA00012438"/>
    </source>
</evidence>
<evidence type="ECO:0000313" key="10">
    <source>
        <dbReference type="EMBL" id="PZR30775.1"/>
    </source>
</evidence>
<dbReference type="Proteomes" id="UP000249393">
    <property type="component" value="Unassembled WGS sequence"/>
</dbReference>
<keyword evidence="7" id="KW-0067">ATP-binding</keyword>
<comment type="caution">
    <text evidence="10">The sequence shown here is derived from an EMBL/GenBank/DDBJ whole genome shotgun (WGS) entry which is preliminary data.</text>
</comment>
<dbReference type="InterPro" id="IPR036097">
    <property type="entry name" value="HisK_dim/P_sf"/>
</dbReference>
<dbReference type="Pfam" id="PF13188">
    <property type="entry name" value="PAS_8"/>
    <property type="match status" value="1"/>
</dbReference>
<dbReference type="Gene3D" id="1.10.287.130">
    <property type="match status" value="1"/>
</dbReference>
<keyword evidence="6" id="KW-0418">Kinase</keyword>
<dbReference type="GO" id="GO:0000155">
    <property type="term" value="F:phosphorelay sensor kinase activity"/>
    <property type="evidence" value="ECO:0007669"/>
    <property type="project" value="InterPro"/>
</dbReference>
<dbReference type="PRINTS" id="PR00344">
    <property type="entry name" value="BCTRLSENSOR"/>
</dbReference>
<sequence length="376" mass="39245">MTDRARVLTGVASDALKSAAFDLSPEPALVVDREGGLVAVNEAAEALFGHGLSLLARGRFRAALPPGSVLVSLLDRAISEGALVREHGVEVNLFGQPPFEADGAAAPLGDGSVLLTLHVKGVLGVDRGADTAGLRSVVGLGKMLAHEIKNPLAGIRGAAQLLKTGASAVDQPLAQLIVDETDRIRRLVDRMEAFSDDAPTPREPVNIHQVLDRVRALVANGVADGLQLKESYDPSLPPVWGDEDHLIQIFLNLTKNAAEAAHMRGDGRGAISIHTAWRPGVRVRGADGKSSSGAPIEVRVVDNGPGVPATLRDHLFQPFVTTKANGTGLGLALVTKLVTAHGGLIDFESEPGRTVFRVLLPIAPQNGAPDPVSGDA</sequence>
<comment type="catalytic activity">
    <reaction evidence="1">
        <text>ATP + protein L-histidine = ADP + protein N-phospho-L-histidine.</text>
        <dbReference type="EC" id="2.7.13.3"/>
    </reaction>
</comment>
<proteinExistence type="predicted"/>
<protein>
    <recommendedName>
        <fullName evidence="2">histidine kinase</fullName>
        <ecNumber evidence="2">2.7.13.3</ecNumber>
    </recommendedName>
</protein>
<evidence type="ECO:0000256" key="7">
    <source>
        <dbReference type="ARBA" id="ARBA00022840"/>
    </source>
</evidence>
<evidence type="ECO:0000256" key="1">
    <source>
        <dbReference type="ARBA" id="ARBA00000085"/>
    </source>
</evidence>
<dbReference type="CDD" id="cd00082">
    <property type="entry name" value="HisKA"/>
    <property type="match status" value="1"/>
</dbReference>
<evidence type="ECO:0000256" key="3">
    <source>
        <dbReference type="ARBA" id="ARBA00022553"/>
    </source>
</evidence>
<dbReference type="InterPro" id="IPR003594">
    <property type="entry name" value="HATPase_dom"/>
</dbReference>
<dbReference type="SUPFAM" id="SSF55785">
    <property type="entry name" value="PYP-like sensor domain (PAS domain)"/>
    <property type="match status" value="1"/>
</dbReference>
<dbReference type="InterPro" id="IPR004358">
    <property type="entry name" value="Sig_transdc_His_kin-like_C"/>
</dbReference>
<dbReference type="SMART" id="SM00388">
    <property type="entry name" value="HisKA"/>
    <property type="match status" value="1"/>
</dbReference>